<evidence type="ECO:0000256" key="3">
    <source>
        <dbReference type="ARBA" id="ARBA00022475"/>
    </source>
</evidence>
<dbReference type="InterPro" id="IPR000515">
    <property type="entry name" value="MetI-like"/>
</dbReference>
<gene>
    <name evidence="9" type="ORF">BD821_10881</name>
</gene>
<name>A0A2S6FXJ2_9CLOT</name>
<dbReference type="GO" id="GO:0055085">
    <property type="term" value="P:transmembrane transport"/>
    <property type="evidence" value="ECO:0007669"/>
    <property type="project" value="InterPro"/>
</dbReference>
<dbReference type="CDD" id="cd06261">
    <property type="entry name" value="TM_PBP2"/>
    <property type="match status" value="1"/>
</dbReference>
<feature type="transmembrane region" description="Helical" evidence="7">
    <location>
        <begin position="152"/>
        <end position="177"/>
    </location>
</feature>
<feature type="transmembrane region" description="Helical" evidence="7">
    <location>
        <begin position="264"/>
        <end position="289"/>
    </location>
</feature>
<evidence type="ECO:0000259" key="8">
    <source>
        <dbReference type="PROSITE" id="PS50928"/>
    </source>
</evidence>
<reference evidence="9 10" key="1">
    <citation type="submission" date="2018-02" db="EMBL/GenBank/DDBJ databases">
        <title>Genomic Encyclopedia of Archaeal and Bacterial Type Strains, Phase II (KMG-II): from individual species to whole genera.</title>
        <authorList>
            <person name="Goeker M."/>
        </authorList>
    </citation>
    <scope>NUCLEOTIDE SEQUENCE [LARGE SCALE GENOMIC DNA]</scope>
    <source>
        <strain evidence="9 10">DSM 15099</strain>
    </source>
</reference>
<proteinExistence type="inferred from homology"/>
<evidence type="ECO:0000256" key="7">
    <source>
        <dbReference type="RuleBase" id="RU363032"/>
    </source>
</evidence>
<comment type="subcellular location">
    <subcellularLocation>
        <location evidence="1 7">Cell membrane</location>
        <topology evidence="1 7">Multi-pass membrane protein</topology>
    </subcellularLocation>
</comment>
<dbReference type="EMBL" id="PTIS01000008">
    <property type="protein sequence ID" value="PPK48320.1"/>
    <property type="molecule type" value="Genomic_DNA"/>
</dbReference>
<dbReference type="SUPFAM" id="SSF161098">
    <property type="entry name" value="MetI-like"/>
    <property type="match status" value="1"/>
</dbReference>
<comment type="similarity">
    <text evidence="7">Belongs to the binding-protein-dependent transport system permease family.</text>
</comment>
<keyword evidence="4 7" id="KW-0812">Transmembrane</keyword>
<dbReference type="PROSITE" id="PS50928">
    <property type="entry name" value="ABC_TM1"/>
    <property type="match status" value="1"/>
</dbReference>
<evidence type="ECO:0000256" key="5">
    <source>
        <dbReference type="ARBA" id="ARBA00022989"/>
    </source>
</evidence>
<feature type="domain" description="ABC transmembrane type-1" evidence="8">
    <location>
        <begin position="72"/>
        <end position="285"/>
    </location>
</feature>
<dbReference type="Pfam" id="PF00528">
    <property type="entry name" value="BPD_transp_1"/>
    <property type="match status" value="1"/>
</dbReference>
<dbReference type="RefSeq" id="WP_029451206.1">
    <property type="nucleotide sequence ID" value="NZ_PTIS01000008.1"/>
</dbReference>
<dbReference type="PANTHER" id="PTHR30193">
    <property type="entry name" value="ABC TRANSPORTER PERMEASE PROTEIN"/>
    <property type="match status" value="1"/>
</dbReference>
<evidence type="ECO:0000313" key="9">
    <source>
        <dbReference type="EMBL" id="PPK48320.1"/>
    </source>
</evidence>
<evidence type="ECO:0000313" key="10">
    <source>
        <dbReference type="Proteomes" id="UP000239863"/>
    </source>
</evidence>
<dbReference type="GeneID" id="75089475"/>
<dbReference type="Gene3D" id="1.10.3720.10">
    <property type="entry name" value="MetI-like"/>
    <property type="match status" value="1"/>
</dbReference>
<keyword evidence="6 7" id="KW-0472">Membrane</keyword>
<feature type="transmembrane region" description="Helical" evidence="7">
    <location>
        <begin position="216"/>
        <end position="238"/>
    </location>
</feature>
<evidence type="ECO:0000256" key="1">
    <source>
        <dbReference type="ARBA" id="ARBA00004651"/>
    </source>
</evidence>
<evidence type="ECO:0000256" key="2">
    <source>
        <dbReference type="ARBA" id="ARBA00022448"/>
    </source>
</evidence>
<feature type="transmembrane region" description="Helical" evidence="7">
    <location>
        <begin position="12"/>
        <end position="38"/>
    </location>
</feature>
<evidence type="ECO:0000256" key="4">
    <source>
        <dbReference type="ARBA" id="ARBA00022692"/>
    </source>
</evidence>
<organism evidence="9 10">
    <name type="scientific">Clostridium algidicarnis DSM 15099</name>
    <dbReference type="NCBI Taxonomy" id="1121295"/>
    <lineage>
        <taxon>Bacteria</taxon>
        <taxon>Bacillati</taxon>
        <taxon>Bacillota</taxon>
        <taxon>Clostridia</taxon>
        <taxon>Eubacteriales</taxon>
        <taxon>Clostridiaceae</taxon>
        <taxon>Clostridium</taxon>
    </lineage>
</organism>
<keyword evidence="2 7" id="KW-0813">Transport</keyword>
<dbReference type="STRING" id="37659.GCA_000703125_00527"/>
<dbReference type="AlphaFoldDB" id="A0A2S6FXJ2"/>
<accession>A0A2S6FXJ2</accession>
<dbReference type="PANTHER" id="PTHR30193:SF37">
    <property type="entry name" value="INNER MEMBRANE ABC TRANSPORTER PERMEASE PROTEIN YCJO"/>
    <property type="match status" value="1"/>
</dbReference>
<dbReference type="Proteomes" id="UP000239863">
    <property type="component" value="Unassembled WGS sequence"/>
</dbReference>
<dbReference type="InterPro" id="IPR051393">
    <property type="entry name" value="ABC_transporter_permease"/>
</dbReference>
<sequence length="299" mass="33713">MIKLKNKKDKSKVILFLVPALLIYIVFLILPMFGAIYFSTADWKGIMGTPINFVGLKNYISVFKDPAFMLSLKNMTKMVFFSVLFHTPIALLLAVAINTKCRGYRFFKVMYFIPTIFPLTAVGLLWYFIFMPNGSLNKILELMGFMNLAKGWLINPATAMNTIIFVNIWAGIGYYMVILMAGLTTIPEEVYEAASIDGATSFKKFFHITIPMLKPILSMCILMDIIGSIKVFDLIFVMTEGGPNGLTNLPTTLMYYQAFRYDNYGIGSAIGVIILVIALILTIGSNFIMDKRKQYEEGK</sequence>
<dbReference type="GO" id="GO:0005886">
    <property type="term" value="C:plasma membrane"/>
    <property type="evidence" value="ECO:0007669"/>
    <property type="project" value="UniProtKB-SubCell"/>
</dbReference>
<keyword evidence="3" id="KW-1003">Cell membrane</keyword>
<feature type="transmembrane region" description="Helical" evidence="7">
    <location>
        <begin position="109"/>
        <end position="132"/>
    </location>
</feature>
<feature type="transmembrane region" description="Helical" evidence="7">
    <location>
        <begin position="78"/>
        <end position="97"/>
    </location>
</feature>
<protein>
    <submittedName>
        <fullName evidence="9">Carbohydrate ABC transporter membrane protein 1 (CUT1 family)</fullName>
    </submittedName>
</protein>
<evidence type="ECO:0000256" key="6">
    <source>
        <dbReference type="ARBA" id="ARBA00023136"/>
    </source>
</evidence>
<keyword evidence="5 7" id="KW-1133">Transmembrane helix</keyword>
<dbReference type="OrthoDB" id="42781at2"/>
<dbReference type="InterPro" id="IPR035906">
    <property type="entry name" value="MetI-like_sf"/>
</dbReference>
<comment type="caution">
    <text evidence="9">The sequence shown here is derived from an EMBL/GenBank/DDBJ whole genome shotgun (WGS) entry which is preliminary data.</text>
</comment>